<comment type="cofactor">
    <cofactor evidence="1">
        <name>pyridoxal 5'-phosphate</name>
        <dbReference type="ChEBI" id="CHEBI:597326"/>
    </cofactor>
</comment>
<dbReference type="RefSeq" id="WP_099699126.1">
    <property type="nucleotide sequence ID" value="NZ_NOVD01000097.1"/>
</dbReference>
<organism evidence="5 6">
    <name type="scientific">Rhodococcus qingshengii</name>
    <dbReference type="NCBI Taxonomy" id="334542"/>
    <lineage>
        <taxon>Bacteria</taxon>
        <taxon>Bacillati</taxon>
        <taxon>Actinomycetota</taxon>
        <taxon>Actinomycetes</taxon>
        <taxon>Mycobacteriales</taxon>
        <taxon>Nocardiaceae</taxon>
        <taxon>Rhodococcus</taxon>
        <taxon>Rhodococcus erythropolis group</taxon>
    </lineage>
</organism>
<evidence type="ECO:0000313" key="5">
    <source>
        <dbReference type="EMBL" id="PCK21729.1"/>
    </source>
</evidence>
<proteinExistence type="inferred from homology"/>
<sequence>MQYETTIPFSRPYRTKESLANIEAVLLSDHAHGDGPFTAAATTKLKLITGAPHMLLTTSCTHALEMAGLLLDFGVGDEVIIPSFTFPSAADSVALRGATCVFVDIDASTGNIDPDSVAAAITSRTKAIYVMHYGGVAADMDGLLSLSEQYGLPIVEDNAHGLGGSWRGRKLGTLGVMGTLSFHDTKNIHCGEGGAILISDQVLMSRAEMIREKGTDRARFLRGSVDKYTWQDLGSSYLPSEFNAAVLSSQLDEFDIIQSRRRYVWDAYSRALPEWATANRVQLMSVPADREHTAHLFYMLTAIEQDRDDLISHLRTLGISAPFHYLPLDTSPAGYKFGRTPTPCVRSMDFSSRLIRLPLWASMDDSHIDRVVRGVTSFRASV</sequence>
<feature type="active site" description="Proton acceptor" evidence="2">
    <location>
        <position position="186"/>
    </location>
</feature>
<dbReference type="PIRSF" id="PIRSF000390">
    <property type="entry name" value="PLP_StrS"/>
    <property type="match status" value="1"/>
</dbReference>
<dbReference type="Gene3D" id="3.40.640.10">
    <property type="entry name" value="Type I PLP-dependent aspartate aminotransferase-like (Major domain)"/>
    <property type="match status" value="1"/>
</dbReference>
<feature type="modified residue" description="N6-(pyridoxal phosphate)lysine" evidence="3">
    <location>
        <position position="186"/>
    </location>
</feature>
<evidence type="ECO:0000313" key="6">
    <source>
        <dbReference type="Proteomes" id="UP000230886"/>
    </source>
</evidence>
<dbReference type="GO" id="GO:0008483">
    <property type="term" value="F:transaminase activity"/>
    <property type="evidence" value="ECO:0007669"/>
    <property type="project" value="TreeGrafter"/>
</dbReference>
<dbReference type="EMBL" id="NOVD01000097">
    <property type="protein sequence ID" value="PCK21729.1"/>
    <property type="molecule type" value="Genomic_DNA"/>
</dbReference>
<evidence type="ECO:0000256" key="4">
    <source>
        <dbReference type="RuleBase" id="RU004508"/>
    </source>
</evidence>
<dbReference type="Gene3D" id="3.90.1150.10">
    <property type="entry name" value="Aspartate Aminotransferase, domain 1"/>
    <property type="match status" value="1"/>
</dbReference>
<dbReference type="SUPFAM" id="SSF53383">
    <property type="entry name" value="PLP-dependent transferases"/>
    <property type="match status" value="1"/>
</dbReference>
<comment type="caution">
    <text evidence="5">The sequence shown here is derived from an EMBL/GenBank/DDBJ whole genome shotgun (WGS) entry which is preliminary data.</text>
</comment>
<dbReference type="GO" id="GO:0000271">
    <property type="term" value="P:polysaccharide biosynthetic process"/>
    <property type="evidence" value="ECO:0007669"/>
    <property type="project" value="TreeGrafter"/>
</dbReference>
<name>A0A2A5IXL5_RHOSG</name>
<dbReference type="GO" id="GO:0030170">
    <property type="term" value="F:pyridoxal phosphate binding"/>
    <property type="evidence" value="ECO:0007669"/>
    <property type="project" value="TreeGrafter"/>
</dbReference>
<dbReference type="PANTHER" id="PTHR30244">
    <property type="entry name" value="TRANSAMINASE"/>
    <property type="match status" value="1"/>
</dbReference>
<dbReference type="Pfam" id="PF01041">
    <property type="entry name" value="DegT_DnrJ_EryC1"/>
    <property type="match status" value="1"/>
</dbReference>
<dbReference type="NCBIfam" id="NF008687">
    <property type="entry name" value="PRK11706.1"/>
    <property type="match status" value="1"/>
</dbReference>
<dbReference type="AlphaFoldDB" id="A0A2A5IXL5"/>
<keyword evidence="3 4" id="KW-0663">Pyridoxal phosphate</keyword>
<dbReference type="Proteomes" id="UP000230886">
    <property type="component" value="Unassembled WGS sequence"/>
</dbReference>
<comment type="similarity">
    <text evidence="4">Belongs to the DegT/DnrJ/EryC1 family.</text>
</comment>
<dbReference type="InterPro" id="IPR000653">
    <property type="entry name" value="DegT/StrS_aminotransferase"/>
</dbReference>
<protein>
    <submittedName>
        <fullName evidence="5">dTDP-4-amino-4,6-dideoxygalactose transaminase</fullName>
    </submittedName>
</protein>
<accession>A0A2A5IXL5</accession>
<dbReference type="PANTHER" id="PTHR30244:SF34">
    <property type="entry name" value="DTDP-4-AMINO-4,6-DIDEOXYGALACTOSE TRANSAMINASE"/>
    <property type="match status" value="1"/>
</dbReference>
<evidence type="ECO:0000256" key="1">
    <source>
        <dbReference type="ARBA" id="ARBA00001933"/>
    </source>
</evidence>
<dbReference type="CDD" id="cd00616">
    <property type="entry name" value="AHBA_syn"/>
    <property type="match status" value="1"/>
</dbReference>
<evidence type="ECO:0000256" key="2">
    <source>
        <dbReference type="PIRSR" id="PIRSR000390-1"/>
    </source>
</evidence>
<gene>
    <name evidence="5" type="ORF">CHR55_33600</name>
</gene>
<evidence type="ECO:0000256" key="3">
    <source>
        <dbReference type="PIRSR" id="PIRSR000390-2"/>
    </source>
</evidence>
<dbReference type="InterPro" id="IPR015424">
    <property type="entry name" value="PyrdxlP-dep_Trfase"/>
</dbReference>
<dbReference type="InterPro" id="IPR015422">
    <property type="entry name" value="PyrdxlP-dep_Trfase_small"/>
</dbReference>
<reference evidence="5 6" key="1">
    <citation type="submission" date="2017-07" db="EMBL/GenBank/DDBJ databases">
        <title>Draft sequence of Rhodococcus enclensis 23b-28.</title>
        <authorList>
            <person name="Besaury L."/>
            <person name="Sancelme M."/>
            <person name="Amato P."/>
            <person name="Lallement A."/>
            <person name="Delort A.-M."/>
        </authorList>
    </citation>
    <scope>NUCLEOTIDE SEQUENCE [LARGE SCALE GENOMIC DNA]</scope>
    <source>
        <strain evidence="5 6">23b-28</strain>
    </source>
</reference>
<dbReference type="InterPro" id="IPR015421">
    <property type="entry name" value="PyrdxlP-dep_Trfase_major"/>
</dbReference>